<gene>
    <name evidence="1" type="ordered locus">Turpa_2294</name>
</gene>
<protein>
    <recommendedName>
        <fullName evidence="3">Trm112 family protein</fullName>
    </recommendedName>
</protein>
<accession>I4B6N2</accession>
<organism evidence="1 2">
    <name type="scientific">Turneriella parva (strain ATCC BAA-1111 / DSM 21527 / NCTC 11395 / H)</name>
    <name type="common">Leptospira parva</name>
    <dbReference type="NCBI Taxonomy" id="869212"/>
    <lineage>
        <taxon>Bacteria</taxon>
        <taxon>Pseudomonadati</taxon>
        <taxon>Spirochaetota</taxon>
        <taxon>Spirochaetia</taxon>
        <taxon>Leptospirales</taxon>
        <taxon>Leptospiraceae</taxon>
        <taxon>Turneriella</taxon>
    </lineage>
</organism>
<dbReference type="KEGG" id="tpx:Turpa_2294"/>
<dbReference type="EMBL" id="CP002959">
    <property type="protein sequence ID" value="AFM12939.1"/>
    <property type="molecule type" value="Genomic_DNA"/>
</dbReference>
<name>I4B6N2_TURPD</name>
<dbReference type="InterPro" id="IPR005651">
    <property type="entry name" value="Trm112-like"/>
</dbReference>
<dbReference type="Pfam" id="PF03966">
    <property type="entry name" value="Trm112p"/>
    <property type="match status" value="1"/>
</dbReference>
<dbReference type="SUPFAM" id="SSF158997">
    <property type="entry name" value="Trm112p-like"/>
    <property type="match status" value="1"/>
</dbReference>
<dbReference type="Proteomes" id="UP000006048">
    <property type="component" value="Chromosome"/>
</dbReference>
<dbReference type="HOGENOM" id="CLU_181422_0_0_12"/>
<proteinExistence type="predicted"/>
<evidence type="ECO:0000313" key="2">
    <source>
        <dbReference type="Proteomes" id="UP000006048"/>
    </source>
</evidence>
<sequence length="81" mass="9132">MTPELLEILVCPRSKKKLQLADTATLDRVNSLIKSAKCRDIAGTPVNEPVSEGLWQKETGIFYFVRNDIPVLIYENAVELK</sequence>
<evidence type="ECO:0000313" key="1">
    <source>
        <dbReference type="EMBL" id="AFM12939.1"/>
    </source>
</evidence>
<reference evidence="1 2" key="1">
    <citation type="submission" date="2012-06" db="EMBL/GenBank/DDBJ databases">
        <title>The complete chromosome of genome of Turneriella parva DSM 21527.</title>
        <authorList>
            <consortium name="US DOE Joint Genome Institute (JGI-PGF)"/>
            <person name="Lucas S."/>
            <person name="Han J."/>
            <person name="Lapidus A."/>
            <person name="Bruce D."/>
            <person name="Goodwin L."/>
            <person name="Pitluck S."/>
            <person name="Peters L."/>
            <person name="Kyrpides N."/>
            <person name="Mavromatis K."/>
            <person name="Ivanova N."/>
            <person name="Mikhailova N."/>
            <person name="Chertkov O."/>
            <person name="Detter J.C."/>
            <person name="Tapia R."/>
            <person name="Han C."/>
            <person name="Land M."/>
            <person name="Hauser L."/>
            <person name="Markowitz V."/>
            <person name="Cheng J.-F."/>
            <person name="Hugenholtz P."/>
            <person name="Woyke T."/>
            <person name="Wu D."/>
            <person name="Gronow S."/>
            <person name="Wellnitz S."/>
            <person name="Brambilla E."/>
            <person name="Klenk H.-P."/>
            <person name="Eisen J.A."/>
        </authorList>
    </citation>
    <scope>NUCLEOTIDE SEQUENCE [LARGE SCALE GENOMIC DNA]</scope>
    <source>
        <strain evidence="2">ATCC BAA-1111 / DSM 21527 / NCTC 11395 / H</strain>
    </source>
</reference>
<dbReference type="OrthoDB" id="9812205at2"/>
<dbReference type="Gene3D" id="2.20.25.10">
    <property type="match status" value="1"/>
</dbReference>
<evidence type="ECO:0008006" key="3">
    <source>
        <dbReference type="Google" id="ProtNLM"/>
    </source>
</evidence>
<dbReference type="AlphaFoldDB" id="I4B6N2"/>
<dbReference type="STRING" id="869212.Turpa_2294"/>
<keyword evidence="2" id="KW-1185">Reference proteome</keyword>
<dbReference type="RefSeq" id="WP_014803445.1">
    <property type="nucleotide sequence ID" value="NC_018020.1"/>
</dbReference>